<sequence length="43" mass="4821">MPEVEWLADHMGKFQADHLKLYLAGKGKEIKPKTTLANVLRAA</sequence>
<gene>
    <name evidence="1" type="ORF">METZ01_LOCUS430940</name>
</gene>
<name>A0A382Y452_9ZZZZ</name>
<organism evidence="1">
    <name type="scientific">marine metagenome</name>
    <dbReference type="NCBI Taxonomy" id="408172"/>
    <lineage>
        <taxon>unclassified sequences</taxon>
        <taxon>metagenomes</taxon>
        <taxon>ecological metagenomes</taxon>
    </lineage>
</organism>
<feature type="non-terminal residue" evidence="1">
    <location>
        <position position="43"/>
    </location>
</feature>
<evidence type="ECO:0000313" key="1">
    <source>
        <dbReference type="EMBL" id="SVD78086.1"/>
    </source>
</evidence>
<reference evidence="1" key="1">
    <citation type="submission" date="2018-05" db="EMBL/GenBank/DDBJ databases">
        <authorList>
            <person name="Lanie J.A."/>
            <person name="Ng W.-L."/>
            <person name="Kazmierczak K.M."/>
            <person name="Andrzejewski T.M."/>
            <person name="Davidsen T.M."/>
            <person name="Wayne K.J."/>
            <person name="Tettelin H."/>
            <person name="Glass J.I."/>
            <person name="Rusch D."/>
            <person name="Podicherti R."/>
            <person name="Tsui H.-C.T."/>
            <person name="Winkler M.E."/>
        </authorList>
    </citation>
    <scope>NUCLEOTIDE SEQUENCE</scope>
</reference>
<dbReference type="EMBL" id="UINC01172813">
    <property type="protein sequence ID" value="SVD78086.1"/>
    <property type="molecule type" value="Genomic_DNA"/>
</dbReference>
<protein>
    <submittedName>
        <fullName evidence="1">Uncharacterized protein</fullName>
    </submittedName>
</protein>
<dbReference type="AlphaFoldDB" id="A0A382Y452"/>
<accession>A0A382Y452</accession>
<proteinExistence type="predicted"/>